<dbReference type="Proteomes" id="UP000799779">
    <property type="component" value="Unassembled WGS sequence"/>
</dbReference>
<dbReference type="EMBL" id="ML977566">
    <property type="protein sequence ID" value="KAF2004623.1"/>
    <property type="molecule type" value="Genomic_DNA"/>
</dbReference>
<proteinExistence type="predicted"/>
<accession>A0A6A5WRY5</accession>
<organism evidence="1 2">
    <name type="scientific">Amniculicola lignicola CBS 123094</name>
    <dbReference type="NCBI Taxonomy" id="1392246"/>
    <lineage>
        <taxon>Eukaryota</taxon>
        <taxon>Fungi</taxon>
        <taxon>Dikarya</taxon>
        <taxon>Ascomycota</taxon>
        <taxon>Pezizomycotina</taxon>
        <taxon>Dothideomycetes</taxon>
        <taxon>Pleosporomycetidae</taxon>
        <taxon>Pleosporales</taxon>
        <taxon>Amniculicolaceae</taxon>
        <taxon>Amniculicola</taxon>
    </lineage>
</organism>
<evidence type="ECO:0000313" key="2">
    <source>
        <dbReference type="Proteomes" id="UP000799779"/>
    </source>
</evidence>
<gene>
    <name evidence="1" type="ORF">P154DRAFT_35335</name>
</gene>
<name>A0A6A5WRY5_9PLEO</name>
<protein>
    <submittedName>
        <fullName evidence="1">Uncharacterized protein</fullName>
    </submittedName>
</protein>
<dbReference type="OrthoDB" id="3910890at2759"/>
<reference evidence="1" key="1">
    <citation type="journal article" date="2020" name="Stud. Mycol.">
        <title>101 Dothideomycetes genomes: a test case for predicting lifestyles and emergence of pathogens.</title>
        <authorList>
            <person name="Haridas S."/>
            <person name="Albert R."/>
            <person name="Binder M."/>
            <person name="Bloem J."/>
            <person name="Labutti K."/>
            <person name="Salamov A."/>
            <person name="Andreopoulos B."/>
            <person name="Baker S."/>
            <person name="Barry K."/>
            <person name="Bills G."/>
            <person name="Bluhm B."/>
            <person name="Cannon C."/>
            <person name="Castanera R."/>
            <person name="Culley D."/>
            <person name="Daum C."/>
            <person name="Ezra D."/>
            <person name="Gonzalez J."/>
            <person name="Henrissat B."/>
            <person name="Kuo A."/>
            <person name="Liang C."/>
            <person name="Lipzen A."/>
            <person name="Lutzoni F."/>
            <person name="Magnuson J."/>
            <person name="Mondo S."/>
            <person name="Nolan M."/>
            <person name="Ohm R."/>
            <person name="Pangilinan J."/>
            <person name="Park H.-J."/>
            <person name="Ramirez L."/>
            <person name="Alfaro M."/>
            <person name="Sun H."/>
            <person name="Tritt A."/>
            <person name="Yoshinaga Y."/>
            <person name="Zwiers L.-H."/>
            <person name="Turgeon B."/>
            <person name="Goodwin S."/>
            <person name="Spatafora J."/>
            <person name="Crous P."/>
            <person name="Grigoriev I."/>
        </authorList>
    </citation>
    <scope>NUCLEOTIDE SEQUENCE</scope>
    <source>
        <strain evidence="1">CBS 123094</strain>
    </source>
</reference>
<dbReference type="AlphaFoldDB" id="A0A6A5WRY5"/>
<evidence type="ECO:0000313" key="1">
    <source>
        <dbReference type="EMBL" id="KAF2004623.1"/>
    </source>
</evidence>
<keyword evidence="2" id="KW-1185">Reference proteome</keyword>
<sequence length="265" mass="29703">MAAPVQLTEQQLDALFLPVLGAYVMSQATKYGRAKDTSIQIISRSTIEYSTDLIAFERDKIATALRINAITSLATTCFGFVFESYKKLVPRTTEEIGRAFGLANVTEADFRQQFPGITVNDWHPSGNLEYWFSAMLRNAFAHAQWEITPDNEIHLWNMRGAVRTFDIVISVERLLLVVIVALYSFIRYVQPDGAAWAPNRQREEPPSYETLYHLLNLEIIAATNLSVGANPGVESRTFLGVDVLAMNNVDHAEGMGLLERMNPLS</sequence>